<gene>
    <name evidence="2" type="ORF">FPY71_17140</name>
</gene>
<feature type="signal peptide" evidence="1">
    <location>
        <begin position="1"/>
        <end position="21"/>
    </location>
</feature>
<dbReference type="RefSeq" id="WP_149301551.1">
    <property type="nucleotide sequence ID" value="NZ_VTWH01000005.1"/>
</dbReference>
<proteinExistence type="predicted"/>
<name>A0A5B0DRH9_9HYPH</name>
<evidence type="ECO:0000256" key="1">
    <source>
        <dbReference type="SAM" id="SignalP"/>
    </source>
</evidence>
<evidence type="ECO:0000313" key="3">
    <source>
        <dbReference type="Proteomes" id="UP000324738"/>
    </source>
</evidence>
<evidence type="ECO:0000313" key="2">
    <source>
        <dbReference type="EMBL" id="KAA0968602.1"/>
    </source>
</evidence>
<reference evidence="2 3" key="1">
    <citation type="submission" date="2019-08" db="EMBL/GenBank/DDBJ databases">
        <title>Aureimonas fodiniaquatilis sp. nov., isolated from a coal mine wastewater.</title>
        <authorList>
            <person name="Kim W."/>
        </authorList>
    </citation>
    <scope>NUCLEOTIDE SEQUENCE [LARGE SCALE GENOMIC DNA]</scope>
    <source>
        <strain evidence="2 3">CAU 1482</strain>
    </source>
</reference>
<dbReference type="EMBL" id="VTWH01000005">
    <property type="protein sequence ID" value="KAA0968602.1"/>
    <property type="molecule type" value="Genomic_DNA"/>
</dbReference>
<dbReference type="Proteomes" id="UP000324738">
    <property type="component" value="Unassembled WGS sequence"/>
</dbReference>
<accession>A0A5B0DRH9</accession>
<feature type="chain" id="PRO_5022674851" evidence="1">
    <location>
        <begin position="22"/>
        <end position="257"/>
    </location>
</feature>
<dbReference type="AlphaFoldDB" id="A0A5B0DRH9"/>
<keyword evidence="3" id="KW-1185">Reference proteome</keyword>
<organism evidence="2 3">
    <name type="scientific">Aureimonas fodinaquatilis</name>
    <dbReference type="NCBI Taxonomy" id="2565783"/>
    <lineage>
        <taxon>Bacteria</taxon>
        <taxon>Pseudomonadati</taxon>
        <taxon>Pseudomonadota</taxon>
        <taxon>Alphaproteobacteria</taxon>
        <taxon>Hyphomicrobiales</taxon>
        <taxon>Aurantimonadaceae</taxon>
        <taxon>Aureimonas</taxon>
    </lineage>
</organism>
<sequence length="257" mass="28234">MMLHFSSSVLALAMFTTSAMAQAPAPREVPDGFVVPGPAPTGAPAPRAVPDGFVVPGPAPTGQPTRAAPANPAIAAPAHHGSTDWPCVQRRVERIDAGQIWPDFPADGGQQERSAQTRALVQQVAQRRVPLAEGEKQLRDYIASLPESQRESSAQTLFSELLSTFNRERADVVQGIVRYASKQKGLASRIREETGKLDQLMSQPQPDLKELEAQQEALLWQTRVFDERRLSLTYVCEVPILIEQRMFAFGRTLRDSL</sequence>
<comment type="caution">
    <text evidence="2">The sequence shown here is derived from an EMBL/GenBank/DDBJ whole genome shotgun (WGS) entry which is preliminary data.</text>
</comment>
<dbReference type="OrthoDB" id="6159094at2"/>
<protein>
    <submittedName>
        <fullName evidence="2">Uncharacterized protein</fullName>
    </submittedName>
</protein>
<keyword evidence="1" id="KW-0732">Signal</keyword>